<reference evidence="2 3" key="1">
    <citation type="submission" date="2020-02" db="EMBL/GenBank/DDBJ databases">
        <authorList>
            <consortium name="PulseNet: The National Subtyping Network for Foodborne Disease Surveillance"/>
            <person name="Tarr C.L."/>
            <person name="Trees E."/>
            <person name="Katz L.S."/>
            <person name="Carleton-Romer H.A."/>
            <person name="Stroika S."/>
            <person name="Kucerova Z."/>
            <person name="Roache K.F."/>
            <person name="Sabol A.L."/>
            <person name="Besser J."/>
            <person name="Gerner-Smidt P."/>
        </authorList>
    </citation>
    <scope>NUCLEOTIDE SEQUENCE [LARGE SCALE GENOMIC DNA]</scope>
    <source>
        <strain evidence="2 3">PNUSAE004166</strain>
    </source>
</reference>
<evidence type="ECO:0000313" key="2">
    <source>
        <dbReference type="EMBL" id="EFH0368406.1"/>
    </source>
</evidence>
<feature type="non-terminal residue" evidence="2">
    <location>
        <position position="67"/>
    </location>
</feature>
<accession>A0A8S7R4Z4</accession>
<comment type="caution">
    <text evidence="2">The sequence shown here is derived from an EMBL/GenBank/DDBJ whole genome shotgun (WGS) entry which is preliminary data.</text>
</comment>
<keyword evidence="1" id="KW-0732">Signal</keyword>
<evidence type="ECO:0000313" key="3">
    <source>
        <dbReference type="Proteomes" id="UP000521991"/>
    </source>
</evidence>
<feature type="signal peptide" evidence="1">
    <location>
        <begin position="1"/>
        <end position="22"/>
    </location>
</feature>
<protein>
    <submittedName>
        <fullName evidence="2">Uncharacterized protein</fullName>
    </submittedName>
</protein>
<dbReference type="Proteomes" id="UP000521991">
    <property type="component" value="Unassembled WGS sequence"/>
</dbReference>
<organism evidence="2 3">
    <name type="scientific">Escherichia coli</name>
    <dbReference type="NCBI Taxonomy" id="562"/>
    <lineage>
        <taxon>Bacteria</taxon>
        <taxon>Pseudomonadati</taxon>
        <taxon>Pseudomonadota</taxon>
        <taxon>Gammaproteobacteria</taxon>
        <taxon>Enterobacterales</taxon>
        <taxon>Enterobacteriaceae</taxon>
        <taxon>Escherichia</taxon>
    </lineage>
</organism>
<proteinExistence type="predicted"/>
<sequence length="67" mass="7332">MSIAGLRVAYVVCLFGSSPVNAADNVSQHKFEAVLGATILIYDLSGNWESIRVKKLQEYPILVPQLP</sequence>
<evidence type="ECO:0000256" key="1">
    <source>
        <dbReference type="SAM" id="SignalP"/>
    </source>
</evidence>
<gene>
    <name evidence="2" type="ORF">BGM66_004973</name>
</gene>
<name>A0A8S7R4Z4_ECOLX</name>
<dbReference type="AlphaFoldDB" id="A0A8S7R4Z4"/>
<dbReference type="EMBL" id="AASURL010000193">
    <property type="protein sequence ID" value="EFH0368406.1"/>
    <property type="molecule type" value="Genomic_DNA"/>
</dbReference>
<feature type="chain" id="PRO_5035895478" evidence="1">
    <location>
        <begin position="23"/>
        <end position="67"/>
    </location>
</feature>